<dbReference type="Gene3D" id="3.40.50.1970">
    <property type="match status" value="1"/>
</dbReference>
<feature type="domain" description="PurE" evidence="1">
    <location>
        <begin position="87"/>
        <end position="219"/>
    </location>
</feature>
<accession>A0A9D1PWU9</accession>
<dbReference type="NCBIfam" id="NF033503">
    <property type="entry name" value="LarB"/>
    <property type="match status" value="1"/>
</dbReference>
<evidence type="ECO:0000313" key="2">
    <source>
        <dbReference type="EMBL" id="HIW00092.1"/>
    </source>
</evidence>
<dbReference type="InterPro" id="IPR000031">
    <property type="entry name" value="PurE_dom"/>
</dbReference>
<reference evidence="2" key="2">
    <citation type="submission" date="2021-04" db="EMBL/GenBank/DDBJ databases">
        <authorList>
            <person name="Gilroy R."/>
        </authorList>
    </citation>
    <scope>NUCLEOTIDE SEQUENCE</scope>
    <source>
        <strain evidence="2">ChiHecec2B26-446</strain>
    </source>
</reference>
<organism evidence="2 3">
    <name type="scientific">Candidatus Desulfovibrio intestinipullorum</name>
    <dbReference type="NCBI Taxonomy" id="2838536"/>
    <lineage>
        <taxon>Bacteria</taxon>
        <taxon>Pseudomonadati</taxon>
        <taxon>Thermodesulfobacteriota</taxon>
        <taxon>Desulfovibrionia</taxon>
        <taxon>Desulfovibrionales</taxon>
        <taxon>Desulfovibrionaceae</taxon>
        <taxon>Desulfovibrio</taxon>
    </lineage>
</organism>
<protein>
    <submittedName>
        <fullName evidence="2">Nickel pincer cofactor biosynthesis protein LarB</fullName>
    </submittedName>
</protein>
<dbReference type="Pfam" id="PF00731">
    <property type="entry name" value="AIRC"/>
    <property type="match status" value="1"/>
</dbReference>
<proteinExistence type="predicted"/>
<evidence type="ECO:0000313" key="3">
    <source>
        <dbReference type="Proteomes" id="UP000886752"/>
    </source>
</evidence>
<dbReference type="EMBL" id="DXHV01000032">
    <property type="protein sequence ID" value="HIW00092.1"/>
    <property type="molecule type" value="Genomic_DNA"/>
</dbReference>
<dbReference type="PANTHER" id="PTHR43064:SF1">
    <property type="entry name" value="SLL1489 PROTEIN"/>
    <property type="match status" value="1"/>
</dbReference>
<comment type="caution">
    <text evidence="2">The sequence shown here is derived from an EMBL/GenBank/DDBJ whole genome shotgun (WGS) entry which is preliminary data.</text>
</comment>
<name>A0A9D1PWU9_9BACT</name>
<dbReference type="PANTHER" id="PTHR43064">
    <property type="entry name" value="PHOSPHORIBOSYLAMINOIMIDAZOLE CARBOXYLASE-RELATED"/>
    <property type="match status" value="1"/>
</dbReference>
<gene>
    <name evidence="2" type="primary">larB</name>
    <name evidence="2" type="ORF">H9894_02755</name>
</gene>
<dbReference type="GO" id="GO:0006189">
    <property type="term" value="P:'de novo' IMP biosynthetic process"/>
    <property type="evidence" value="ECO:0007669"/>
    <property type="project" value="InterPro"/>
</dbReference>
<dbReference type="GO" id="GO:0016787">
    <property type="term" value="F:hydrolase activity"/>
    <property type="evidence" value="ECO:0007669"/>
    <property type="project" value="InterPro"/>
</dbReference>
<dbReference type="SUPFAM" id="SSF52255">
    <property type="entry name" value="N5-CAIR mutase (phosphoribosylaminoimidazole carboxylase, PurE)"/>
    <property type="match status" value="1"/>
</dbReference>
<dbReference type="Proteomes" id="UP000886752">
    <property type="component" value="Unassembled WGS sequence"/>
</dbReference>
<evidence type="ECO:0000259" key="1">
    <source>
        <dbReference type="SMART" id="SM01001"/>
    </source>
</evidence>
<reference evidence="2" key="1">
    <citation type="journal article" date="2021" name="PeerJ">
        <title>Extensive microbial diversity within the chicken gut microbiome revealed by metagenomics and culture.</title>
        <authorList>
            <person name="Gilroy R."/>
            <person name="Ravi A."/>
            <person name="Getino M."/>
            <person name="Pursley I."/>
            <person name="Horton D.L."/>
            <person name="Alikhan N.F."/>
            <person name="Baker D."/>
            <person name="Gharbi K."/>
            <person name="Hall N."/>
            <person name="Watson M."/>
            <person name="Adriaenssens E.M."/>
            <person name="Foster-Nyarko E."/>
            <person name="Jarju S."/>
            <person name="Secka A."/>
            <person name="Antonio M."/>
            <person name="Oren A."/>
            <person name="Chaudhuri R.R."/>
            <person name="La Ragione R."/>
            <person name="Hildebrand F."/>
            <person name="Pallen M.J."/>
        </authorList>
    </citation>
    <scope>NUCLEOTIDE SEQUENCE</scope>
    <source>
        <strain evidence="2">ChiHecec2B26-446</strain>
    </source>
</reference>
<dbReference type="AlphaFoldDB" id="A0A9D1PWU9"/>
<dbReference type="SMART" id="SM01001">
    <property type="entry name" value="AIRC"/>
    <property type="match status" value="1"/>
</dbReference>
<dbReference type="InterPro" id="IPR039476">
    <property type="entry name" value="P2CMN_synthase_LarB"/>
</dbReference>
<sequence>MDHGILFDHARTARIGLPEAVFCEGKPREALLELLHHFGRNQGHPILFTRLEEDIFRHLPADLQARYDYHALSRTAFGERMPDYPHGQVAVVSAGTADGFVTWEAARTLTYLGIRNTVFEDCGVAGLWRLADRIPGINAHDVIIVVAGLDAALASVVGGLTPRPVFCVPTSVGYGVAGRGTTALNSMLASCAPGLGILNIDNGYGAACAAARVLHAIHGLPEGCTPEGSRNQGA</sequence>